<comment type="function">
    <text evidence="3">Lytic transglycosylase with a strong preference for naked glycan strands that lack stem peptides.</text>
</comment>
<sequence>MERFSFVYFTRICIVCIASIGFSSCSTRDKAGVDLNGNEYFPESRYGVSASNRVAFGNKVPKGGGYYLLGKPYQIRDRWYVPREYISYAAVGMASWYGTAFHGRLTANGEVYNTESLTAAHPTLPLPSYVRVTNLENGLSLIVRVNDRGPYHNNRLIDLSSAAARILQIKEKGVAKVHVQYIKKADLGGDDRKYLQSTFQFYQKKMSLPLGCKYRERISNIPFFWTSDRIVFLNNCDEDSLQRERSIASRRGDNSHHIPVPTRNLQHTTRSQRSQKIPVPSRVIEDRK</sequence>
<dbReference type="HAMAP" id="MF_02071">
    <property type="entry name" value="RlpA"/>
    <property type="match status" value="1"/>
</dbReference>
<evidence type="ECO:0000259" key="6">
    <source>
        <dbReference type="Pfam" id="PF03330"/>
    </source>
</evidence>
<dbReference type="InterPro" id="IPR009009">
    <property type="entry name" value="RlpA-like_DPBB"/>
</dbReference>
<evidence type="ECO:0000256" key="3">
    <source>
        <dbReference type="HAMAP-Rule" id="MF_02071"/>
    </source>
</evidence>
<dbReference type="GO" id="GO:0009279">
    <property type="term" value="C:cell outer membrane"/>
    <property type="evidence" value="ECO:0007669"/>
    <property type="project" value="TreeGrafter"/>
</dbReference>
<dbReference type="GO" id="GO:0071555">
    <property type="term" value="P:cell wall organization"/>
    <property type="evidence" value="ECO:0007669"/>
    <property type="project" value="UniProtKB-KW"/>
</dbReference>
<feature type="compositionally biased region" description="Polar residues" evidence="5">
    <location>
        <begin position="263"/>
        <end position="275"/>
    </location>
</feature>
<keyword evidence="3" id="KW-1003">Cell membrane</keyword>
<feature type="domain" description="RlpA-like protein double-psi beta-barrel" evidence="6">
    <location>
        <begin position="90"/>
        <end position="178"/>
    </location>
</feature>
<accession>A0A937AJ45</accession>
<keyword evidence="3" id="KW-0449">Lipoprotein</keyword>
<protein>
    <recommendedName>
        <fullName evidence="3">Endolytic peptidoglycan transglycosylase RlpA</fullName>
        <ecNumber evidence="3">4.2.2.-</ecNumber>
    </recommendedName>
</protein>
<evidence type="ECO:0000256" key="2">
    <source>
        <dbReference type="ARBA" id="ARBA00023316"/>
    </source>
</evidence>
<feature type="region of interest" description="Disordered" evidence="5">
    <location>
        <begin position="244"/>
        <end position="288"/>
    </location>
</feature>
<keyword evidence="1 3" id="KW-0456">Lyase</keyword>
<dbReference type="PROSITE" id="PS51257">
    <property type="entry name" value="PROKAR_LIPOPROTEIN"/>
    <property type="match status" value="1"/>
</dbReference>
<reference evidence="7" key="1">
    <citation type="submission" date="2019-02" db="EMBL/GenBank/DDBJ databases">
        <title>A novel Candidatus Liberibacter species associated with the New Zealand native fuchsia psyllid, Ctenarytaina fuchsiae.</title>
        <authorList>
            <person name="Thompson S.M."/>
            <person name="Jorgensen N."/>
            <person name="David C."/>
            <person name="Bulman S.R."/>
            <person name="Smith G.R."/>
        </authorList>
    </citation>
    <scope>NUCLEOTIDE SEQUENCE</scope>
    <source>
        <strain evidence="7">Oxford</strain>
    </source>
</reference>
<evidence type="ECO:0000256" key="1">
    <source>
        <dbReference type="ARBA" id="ARBA00023239"/>
    </source>
</evidence>
<keyword evidence="2 3" id="KW-0961">Cell wall biogenesis/degradation</keyword>
<dbReference type="Pfam" id="PF03330">
    <property type="entry name" value="DPBB_1"/>
    <property type="match status" value="1"/>
</dbReference>
<dbReference type="Proteomes" id="UP000736856">
    <property type="component" value="Unassembled WGS sequence"/>
</dbReference>
<dbReference type="CDD" id="cd22268">
    <property type="entry name" value="DPBB_RlpA-like"/>
    <property type="match status" value="1"/>
</dbReference>
<name>A0A937AJ45_9HYPH</name>
<keyword evidence="3" id="KW-0564">Palmitate</keyword>
<dbReference type="InterPro" id="IPR034718">
    <property type="entry name" value="RlpA"/>
</dbReference>
<evidence type="ECO:0000313" key="8">
    <source>
        <dbReference type="Proteomes" id="UP000736856"/>
    </source>
</evidence>
<evidence type="ECO:0000313" key="7">
    <source>
        <dbReference type="EMBL" id="MBL0849009.1"/>
    </source>
</evidence>
<dbReference type="EMBL" id="SEOL01000004">
    <property type="protein sequence ID" value="MBL0849009.1"/>
    <property type="molecule type" value="Genomic_DNA"/>
</dbReference>
<organism evidence="7 8">
    <name type="scientific">Candidatus Liberibacter ctenarytainae</name>
    <dbReference type="NCBI Taxonomy" id="2020335"/>
    <lineage>
        <taxon>Bacteria</taxon>
        <taxon>Pseudomonadati</taxon>
        <taxon>Pseudomonadota</taxon>
        <taxon>Alphaproteobacteria</taxon>
        <taxon>Hyphomicrobiales</taxon>
        <taxon>Rhizobiaceae</taxon>
        <taxon>Liberibacter</taxon>
    </lineage>
</organism>
<comment type="similarity">
    <text evidence="3 4">Belongs to the RlpA family.</text>
</comment>
<dbReference type="InterPro" id="IPR036908">
    <property type="entry name" value="RlpA-like_sf"/>
</dbReference>
<dbReference type="PANTHER" id="PTHR34183:SF1">
    <property type="entry name" value="ENDOLYTIC PEPTIDOGLYCAN TRANSGLYCOSYLASE RLPA"/>
    <property type="match status" value="1"/>
</dbReference>
<evidence type="ECO:0000256" key="5">
    <source>
        <dbReference type="SAM" id="MobiDB-lite"/>
    </source>
</evidence>
<dbReference type="PANTHER" id="PTHR34183">
    <property type="entry name" value="ENDOLYTIC PEPTIDOGLYCAN TRANSGLYCOSYLASE RLPA"/>
    <property type="match status" value="1"/>
</dbReference>
<proteinExistence type="inferred from homology"/>
<gene>
    <name evidence="3" type="primary">rlpA</name>
    <name evidence="7" type="ORF">EU981_02825</name>
</gene>
<evidence type="ECO:0000256" key="4">
    <source>
        <dbReference type="RuleBase" id="RU003495"/>
    </source>
</evidence>
<dbReference type="SUPFAM" id="SSF50685">
    <property type="entry name" value="Barwin-like endoglucanases"/>
    <property type="match status" value="1"/>
</dbReference>
<feature type="compositionally biased region" description="Basic and acidic residues" evidence="5">
    <location>
        <begin position="244"/>
        <end position="256"/>
    </location>
</feature>
<dbReference type="GO" id="GO:0008932">
    <property type="term" value="F:lytic endotransglycosylase activity"/>
    <property type="evidence" value="ECO:0007669"/>
    <property type="project" value="UniProtKB-UniRule"/>
</dbReference>
<dbReference type="NCBIfam" id="TIGR00413">
    <property type="entry name" value="rlpA"/>
    <property type="match status" value="1"/>
</dbReference>
<comment type="caution">
    <text evidence="7">The sequence shown here is derived from an EMBL/GenBank/DDBJ whole genome shotgun (WGS) entry which is preliminary data.</text>
</comment>
<comment type="subcellular location">
    <subcellularLocation>
        <location evidence="3">Cell membrane</location>
        <topology evidence="3">Lipid-anchor</topology>
    </subcellularLocation>
</comment>
<dbReference type="GO" id="GO:0005886">
    <property type="term" value="C:plasma membrane"/>
    <property type="evidence" value="ECO:0007669"/>
    <property type="project" value="UniProtKB-SubCell"/>
</dbReference>
<dbReference type="GO" id="GO:0000270">
    <property type="term" value="P:peptidoglycan metabolic process"/>
    <property type="evidence" value="ECO:0007669"/>
    <property type="project" value="UniProtKB-UniRule"/>
</dbReference>
<dbReference type="AlphaFoldDB" id="A0A937AJ45"/>
<dbReference type="InterPro" id="IPR012997">
    <property type="entry name" value="RplA"/>
</dbReference>
<keyword evidence="3" id="KW-0472">Membrane</keyword>
<dbReference type="Gene3D" id="2.40.40.10">
    <property type="entry name" value="RlpA-like domain"/>
    <property type="match status" value="1"/>
</dbReference>
<dbReference type="EC" id="4.2.2.-" evidence="3"/>